<evidence type="ECO:0000313" key="4">
    <source>
        <dbReference type="EMBL" id="MBW77882.1"/>
    </source>
</evidence>
<dbReference type="EMBL" id="GGFL01013704">
    <property type="protein sequence ID" value="MBW77882.1"/>
    <property type="molecule type" value="Transcribed_RNA"/>
</dbReference>
<keyword evidence="2" id="KW-0812">Transmembrane</keyword>
<feature type="signal peptide" evidence="3">
    <location>
        <begin position="1"/>
        <end position="23"/>
    </location>
</feature>
<keyword evidence="3" id="KW-0732">Signal</keyword>
<feature type="compositionally biased region" description="Basic residues" evidence="1">
    <location>
        <begin position="54"/>
        <end position="63"/>
    </location>
</feature>
<dbReference type="AlphaFoldDB" id="A0A2M4DK16"/>
<evidence type="ECO:0008006" key="5">
    <source>
        <dbReference type="Google" id="ProtNLM"/>
    </source>
</evidence>
<keyword evidence="2" id="KW-0472">Membrane</keyword>
<sequence length="108" mass="13012">MTECVRVSLWLSVCLSMAHVYRWCSIGTTPMASTVCKIGWLVGSVIHGLLKVHNKNKKGREKKRQRERERDKRVENNTRERERSQRYKRQKIRNMKTDNNRAERREKR</sequence>
<evidence type="ECO:0000256" key="3">
    <source>
        <dbReference type="SAM" id="SignalP"/>
    </source>
</evidence>
<feature type="transmembrane region" description="Helical" evidence="2">
    <location>
        <begin position="30"/>
        <end position="50"/>
    </location>
</feature>
<evidence type="ECO:0000256" key="1">
    <source>
        <dbReference type="SAM" id="MobiDB-lite"/>
    </source>
</evidence>
<evidence type="ECO:0000256" key="2">
    <source>
        <dbReference type="SAM" id="Phobius"/>
    </source>
</evidence>
<feature type="compositionally biased region" description="Basic and acidic residues" evidence="1">
    <location>
        <begin position="64"/>
        <end position="85"/>
    </location>
</feature>
<feature type="compositionally biased region" description="Basic and acidic residues" evidence="1">
    <location>
        <begin position="95"/>
        <end position="108"/>
    </location>
</feature>
<accession>A0A2M4DK16</accession>
<proteinExistence type="predicted"/>
<feature type="region of interest" description="Disordered" evidence="1">
    <location>
        <begin position="54"/>
        <end position="108"/>
    </location>
</feature>
<feature type="chain" id="PRO_5014805194" description="Secreted protein" evidence="3">
    <location>
        <begin position="24"/>
        <end position="108"/>
    </location>
</feature>
<keyword evidence="2" id="KW-1133">Transmembrane helix</keyword>
<reference evidence="4" key="1">
    <citation type="submission" date="2018-01" db="EMBL/GenBank/DDBJ databases">
        <title>An insight into the sialome of Amazonian anophelines.</title>
        <authorList>
            <person name="Ribeiro J.M."/>
            <person name="Scarpassa V."/>
            <person name="Calvo E."/>
        </authorList>
    </citation>
    <scope>NUCLEOTIDE SEQUENCE</scope>
</reference>
<organism evidence="4">
    <name type="scientific">Anopheles darlingi</name>
    <name type="common">Mosquito</name>
    <dbReference type="NCBI Taxonomy" id="43151"/>
    <lineage>
        <taxon>Eukaryota</taxon>
        <taxon>Metazoa</taxon>
        <taxon>Ecdysozoa</taxon>
        <taxon>Arthropoda</taxon>
        <taxon>Hexapoda</taxon>
        <taxon>Insecta</taxon>
        <taxon>Pterygota</taxon>
        <taxon>Neoptera</taxon>
        <taxon>Endopterygota</taxon>
        <taxon>Diptera</taxon>
        <taxon>Nematocera</taxon>
        <taxon>Culicoidea</taxon>
        <taxon>Culicidae</taxon>
        <taxon>Anophelinae</taxon>
        <taxon>Anopheles</taxon>
    </lineage>
</organism>
<protein>
    <recommendedName>
        <fullName evidence="5">Secreted protein</fullName>
    </recommendedName>
</protein>
<name>A0A2M4DK16_ANODA</name>